<dbReference type="NCBIfam" id="TIGR03426">
    <property type="entry name" value="shape_MreD"/>
    <property type="match status" value="1"/>
</dbReference>
<evidence type="ECO:0000313" key="10">
    <source>
        <dbReference type="Proteomes" id="UP000627166"/>
    </source>
</evidence>
<accession>A0ABR8YUZ5</accession>
<evidence type="ECO:0000256" key="7">
    <source>
        <dbReference type="ARBA" id="ARBA00023136"/>
    </source>
</evidence>
<dbReference type="Pfam" id="PF04093">
    <property type="entry name" value="MreD"/>
    <property type="match status" value="1"/>
</dbReference>
<feature type="transmembrane region" description="Helical" evidence="8">
    <location>
        <begin position="34"/>
        <end position="58"/>
    </location>
</feature>
<dbReference type="PIRSF" id="PIRSF037497">
    <property type="entry name" value="MreD_Clostridium/Treponema_prd"/>
    <property type="match status" value="1"/>
</dbReference>
<gene>
    <name evidence="9" type="primary">mreD</name>
    <name evidence="9" type="ORF">H9637_13690</name>
</gene>
<dbReference type="RefSeq" id="WP_191741032.1">
    <property type="nucleotide sequence ID" value="NZ_JACSQB010000112.1"/>
</dbReference>
<keyword evidence="7 8" id="KW-0472">Membrane</keyword>
<dbReference type="EMBL" id="JACSQB010000112">
    <property type="protein sequence ID" value="MBD8048074.1"/>
    <property type="molecule type" value="Genomic_DNA"/>
</dbReference>
<keyword evidence="3" id="KW-1003">Cell membrane</keyword>
<keyword evidence="4 8" id="KW-0812">Transmembrane</keyword>
<feature type="transmembrane region" description="Helical" evidence="8">
    <location>
        <begin position="127"/>
        <end position="149"/>
    </location>
</feature>
<name>A0ABR8YUZ5_9CLOT</name>
<sequence>MKKIITLFFICIGLTMVDNTLSTFIAIKSIYPSVLFVFIISYSIINGPVEAVILGIFTGALQDIYLFNGFGINMFTNMLTCYISAQIGKSIFKEKSFVPIVSTFFLSLLKGIVVFALFYLLKVKTNIQIALYVSIYNMIISIILYRYIYKLSETKFMKKDWRF</sequence>
<evidence type="ECO:0000256" key="4">
    <source>
        <dbReference type="ARBA" id="ARBA00022692"/>
    </source>
</evidence>
<comment type="similarity">
    <text evidence="2">Belongs to the MreD family.</text>
</comment>
<keyword evidence="6 8" id="KW-1133">Transmembrane helix</keyword>
<evidence type="ECO:0000256" key="3">
    <source>
        <dbReference type="ARBA" id="ARBA00022475"/>
    </source>
</evidence>
<evidence type="ECO:0000256" key="2">
    <source>
        <dbReference type="ARBA" id="ARBA00007776"/>
    </source>
</evidence>
<comment type="caution">
    <text evidence="9">The sequence shown here is derived from an EMBL/GenBank/DDBJ whole genome shotgun (WGS) entry which is preliminary data.</text>
</comment>
<keyword evidence="5" id="KW-0133">Cell shape</keyword>
<evidence type="ECO:0000256" key="5">
    <source>
        <dbReference type="ARBA" id="ARBA00022960"/>
    </source>
</evidence>
<dbReference type="Proteomes" id="UP000627166">
    <property type="component" value="Unassembled WGS sequence"/>
</dbReference>
<feature type="transmembrane region" description="Helical" evidence="8">
    <location>
        <begin position="64"/>
        <end position="85"/>
    </location>
</feature>
<evidence type="ECO:0000256" key="8">
    <source>
        <dbReference type="SAM" id="Phobius"/>
    </source>
</evidence>
<feature type="transmembrane region" description="Helical" evidence="8">
    <location>
        <begin position="6"/>
        <end position="27"/>
    </location>
</feature>
<proteinExistence type="inferred from homology"/>
<evidence type="ECO:0000256" key="1">
    <source>
        <dbReference type="ARBA" id="ARBA00004651"/>
    </source>
</evidence>
<dbReference type="InterPro" id="IPR007227">
    <property type="entry name" value="Cell_shape_determining_MreD"/>
</dbReference>
<evidence type="ECO:0000313" key="9">
    <source>
        <dbReference type="EMBL" id="MBD8048074.1"/>
    </source>
</evidence>
<evidence type="ECO:0000256" key="6">
    <source>
        <dbReference type="ARBA" id="ARBA00022989"/>
    </source>
</evidence>
<organism evidence="9 10">
    <name type="scientific">Clostridium faecium</name>
    <dbReference type="NCBI Taxonomy" id="2762223"/>
    <lineage>
        <taxon>Bacteria</taxon>
        <taxon>Bacillati</taxon>
        <taxon>Bacillota</taxon>
        <taxon>Clostridia</taxon>
        <taxon>Eubacteriales</taxon>
        <taxon>Clostridiaceae</taxon>
        <taxon>Clostridium</taxon>
    </lineage>
</organism>
<reference evidence="9 10" key="1">
    <citation type="submission" date="2020-08" db="EMBL/GenBank/DDBJ databases">
        <title>A Genomic Blueprint of the Chicken Gut Microbiome.</title>
        <authorList>
            <person name="Gilroy R."/>
            <person name="Ravi A."/>
            <person name="Getino M."/>
            <person name="Pursley I."/>
            <person name="Horton D.L."/>
            <person name="Alikhan N.-F."/>
            <person name="Baker D."/>
            <person name="Gharbi K."/>
            <person name="Hall N."/>
            <person name="Watson M."/>
            <person name="Adriaenssens E.M."/>
            <person name="Foster-Nyarko E."/>
            <person name="Jarju S."/>
            <person name="Secka A."/>
            <person name="Antonio M."/>
            <person name="Oren A."/>
            <person name="Chaudhuri R."/>
            <person name="La Ragione R.M."/>
            <person name="Hildebrand F."/>
            <person name="Pallen M.J."/>
        </authorList>
    </citation>
    <scope>NUCLEOTIDE SEQUENCE [LARGE SCALE GENOMIC DNA]</scope>
    <source>
        <strain evidence="9 10">N37</strain>
    </source>
</reference>
<feature type="transmembrane region" description="Helical" evidence="8">
    <location>
        <begin position="97"/>
        <end position="121"/>
    </location>
</feature>
<protein>
    <submittedName>
        <fullName evidence="9">Rod shape-determining protein MreD</fullName>
    </submittedName>
</protein>
<keyword evidence="10" id="KW-1185">Reference proteome</keyword>
<dbReference type="InterPro" id="IPR017225">
    <property type="entry name" value="Cell_shape_determin_MreD_prd"/>
</dbReference>
<comment type="subcellular location">
    <subcellularLocation>
        <location evidence="1">Cell membrane</location>
        <topology evidence="1">Multi-pass membrane protein</topology>
    </subcellularLocation>
</comment>